<evidence type="ECO:0000256" key="15">
    <source>
        <dbReference type="SAM" id="SignalP"/>
    </source>
</evidence>
<name>A0A8C6WS95_9GOBI</name>
<dbReference type="Proteomes" id="UP000694523">
    <property type="component" value="Unplaced"/>
</dbReference>
<keyword evidence="6 15" id="KW-0732">Signal</keyword>
<dbReference type="SUPFAM" id="SSF57184">
    <property type="entry name" value="Growth factor receptor domain"/>
    <property type="match status" value="1"/>
</dbReference>
<dbReference type="PANTHER" id="PTHR14789">
    <property type="entry name" value="CHONDROLECTIN VARIANT CHODLFDELTAE"/>
    <property type="match status" value="1"/>
</dbReference>
<keyword evidence="2 14" id="KW-0245">EGF-like domain</keyword>
<evidence type="ECO:0000256" key="1">
    <source>
        <dbReference type="ARBA" id="ARBA00004479"/>
    </source>
</evidence>
<comment type="caution">
    <text evidence="14">Lacks conserved residue(s) required for the propagation of feature annotation.</text>
</comment>
<accession>A0A8C6WS95</accession>
<dbReference type="InterPro" id="IPR016186">
    <property type="entry name" value="C-type_lectin-like/link_sf"/>
</dbReference>
<evidence type="ECO:0000256" key="12">
    <source>
        <dbReference type="ARBA" id="ARBA00023170"/>
    </source>
</evidence>
<dbReference type="InterPro" id="IPR000742">
    <property type="entry name" value="EGF"/>
</dbReference>
<dbReference type="Pfam" id="PF12662">
    <property type="entry name" value="cEGF"/>
    <property type="match status" value="2"/>
</dbReference>
<organism evidence="18 19">
    <name type="scientific">Neogobius melanostomus</name>
    <name type="common">round goby</name>
    <dbReference type="NCBI Taxonomy" id="47308"/>
    <lineage>
        <taxon>Eukaryota</taxon>
        <taxon>Metazoa</taxon>
        <taxon>Chordata</taxon>
        <taxon>Craniata</taxon>
        <taxon>Vertebrata</taxon>
        <taxon>Euteleostomi</taxon>
        <taxon>Actinopterygii</taxon>
        <taxon>Neopterygii</taxon>
        <taxon>Teleostei</taxon>
        <taxon>Neoteleostei</taxon>
        <taxon>Acanthomorphata</taxon>
        <taxon>Gobiaria</taxon>
        <taxon>Gobiiformes</taxon>
        <taxon>Gobioidei</taxon>
        <taxon>Gobiidae</taxon>
        <taxon>Benthophilinae</taxon>
        <taxon>Neogobiini</taxon>
        <taxon>Neogobius</taxon>
    </lineage>
</organism>
<evidence type="ECO:0000259" key="16">
    <source>
        <dbReference type="PROSITE" id="PS50026"/>
    </source>
</evidence>
<dbReference type="InterPro" id="IPR001304">
    <property type="entry name" value="C-type_lectin-like"/>
</dbReference>
<dbReference type="SMART" id="SM00179">
    <property type="entry name" value="EGF_CA"/>
    <property type="match status" value="4"/>
</dbReference>
<dbReference type="FunFam" id="2.10.25.10:FF:000009">
    <property type="entry name" value="Low-density lipoprotein receptor isoform 1"/>
    <property type="match status" value="1"/>
</dbReference>
<feature type="domain" description="EGF-like" evidence="16">
    <location>
        <begin position="350"/>
        <end position="388"/>
    </location>
</feature>
<dbReference type="PROSITE" id="PS50026">
    <property type="entry name" value="EGF_3"/>
    <property type="match status" value="3"/>
</dbReference>
<dbReference type="CDD" id="cd00054">
    <property type="entry name" value="EGF_CA"/>
    <property type="match status" value="2"/>
</dbReference>
<evidence type="ECO:0000313" key="19">
    <source>
        <dbReference type="Proteomes" id="UP000694523"/>
    </source>
</evidence>
<dbReference type="Pfam" id="PF00059">
    <property type="entry name" value="Lectin_C"/>
    <property type="match status" value="1"/>
</dbReference>
<feature type="domain" description="EGF-like" evidence="16">
    <location>
        <begin position="389"/>
        <end position="423"/>
    </location>
</feature>
<dbReference type="FunFam" id="2.10.25.10:FF:000005">
    <property type="entry name" value="Fibrillin 2"/>
    <property type="match status" value="1"/>
</dbReference>
<evidence type="ECO:0000256" key="13">
    <source>
        <dbReference type="ARBA" id="ARBA00023180"/>
    </source>
</evidence>
<evidence type="ECO:0000256" key="11">
    <source>
        <dbReference type="ARBA" id="ARBA00023157"/>
    </source>
</evidence>
<dbReference type="PROSITE" id="PS01186">
    <property type="entry name" value="EGF_2"/>
    <property type="match status" value="1"/>
</dbReference>
<proteinExistence type="predicted"/>
<dbReference type="SUPFAM" id="SSF56436">
    <property type="entry name" value="C-type lectin-like"/>
    <property type="match status" value="1"/>
</dbReference>
<dbReference type="PROSITE" id="PS50041">
    <property type="entry name" value="C_TYPE_LECTIN_2"/>
    <property type="match status" value="1"/>
</dbReference>
<evidence type="ECO:0000256" key="10">
    <source>
        <dbReference type="ARBA" id="ARBA00023136"/>
    </source>
</evidence>
<dbReference type="PROSITE" id="PS01187">
    <property type="entry name" value="EGF_CA"/>
    <property type="match status" value="2"/>
</dbReference>
<keyword evidence="12" id="KW-0675">Receptor</keyword>
<keyword evidence="8" id="KW-0677">Repeat</keyword>
<dbReference type="InterPro" id="IPR009030">
    <property type="entry name" value="Growth_fac_rcpt_cys_sf"/>
</dbReference>
<dbReference type="InterPro" id="IPR000152">
    <property type="entry name" value="EGF-type_Asp/Asn_hydroxyl_site"/>
</dbReference>
<dbReference type="SUPFAM" id="SSF57196">
    <property type="entry name" value="EGF/Laminin"/>
    <property type="match status" value="2"/>
</dbReference>
<evidence type="ECO:0000259" key="17">
    <source>
        <dbReference type="PROSITE" id="PS50041"/>
    </source>
</evidence>
<evidence type="ECO:0000256" key="8">
    <source>
        <dbReference type="ARBA" id="ARBA00022737"/>
    </source>
</evidence>
<feature type="signal peptide" evidence="15">
    <location>
        <begin position="1"/>
        <end position="17"/>
    </location>
</feature>
<dbReference type="InterPro" id="IPR051505">
    <property type="entry name" value="C-type_lectin_domain"/>
</dbReference>
<dbReference type="GO" id="GO:0030246">
    <property type="term" value="F:carbohydrate binding"/>
    <property type="evidence" value="ECO:0007669"/>
    <property type="project" value="UniProtKB-KW"/>
</dbReference>
<dbReference type="InterPro" id="IPR026823">
    <property type="entry name" value="cEGF"/>
</dbReference>
<keyword evidence="3" id="KW-0597">Phosphoprotein</keyword>
<dbReference type="GO" id="GO:0006897">
    <property type="term" value="P:endocytosis"/>
    <property type="evidence" value="ECO:0007669"/>
    <property type="project" value="UniProtKB-KW"/>
</dbReference>
<evidence type="ECO:0000313" key="18">
    <source>
        <dbReference type="Ensembl" id="ENSNMLP00000028166.1"/>
    </source>
</evidence>
<dbReference type="PROSITE" id="PS00010">
    <property type="entry name" value="ASX_HYDROXYL"/>
    <property type="match status" value="3"/>
</dbReference>
<keyword evidence="11" id="KW-1015">Disulfide bond</keyword>
<dbReference type="InterPro" id="IPR001881">
    <property type="entry name" value="EGF-like_Ca-bd_dom"/>
</dbReference>
<keyword evidence="5" id="KW-0812">Transmembrane</keyword>
<evidence type="ECO:0000256" key="4">
    <source>
        <dbReference type="ARBA" id="ARBA00022583"/>
    </source>
</evidence>
<dbReference type="InterPro" id="IPR018097">
    <property type="entry name" value="EGF_Ca-bd_CS"/>
</dbReference>
<reference evidence="18" key="1">
    <citation type="submission" date="2025-08" db="UniProtKB">
        <authorList>
            <consortium name="Ensembl"/>
        </authorList>
    </citation>
    <scope>IDENTIFICATION</scope>
</reference>
<evidence type="ECO:0000256" key="3">
    <source>
        <dbReference type="ARBA" id="ARBA00022553"/>
    </source>
</evidence>
<keyword evidence="4" id="KW-0254">Endocytosis</keyword>
<evidence type="ECO:0000256" key="5">
    <source>
        <dbReference type="ARBA" id="ARBA00022692"/>
    </source>
</evidence>
<dbReference type="GO" id="GO:0016020">
    <property type="term" value="C:membrane"/>
    <property type="evidence" value="ECO:0007669"/>
    <property type="project" value="UniProtKB-SubCell"/>
</dbReference>
<dbReference type="InterPro" id="IPR016187">
    <property type="entry name" value="CTDL_fold"/>
</dbReference>
<dbReference type="Pfam" id="PF14670">
    <property type="entry name" value="FXa_inhibition"/>
    <property type="match status" value="1"/>
</dbReference>
<evidence type="ECO:0000256" key="6">
    <source>
        <dbReference type="ARBA" id="ARBA00022729"/>
    </source>
</evidence>
<evidence type="ECO:0000256" key="7">
    <source>
        <dbReference type="ARBA" id="ARBA00022734"/>
    </source>
</evidence>
<keyword evidence="13" id="KW-0325">Glycoprotein</keyword>
<protein>
    <submittedName>
        <fullName evidence="18">Uncharacterized protein</fullName>
    </submittedName>
</protein>
<feature type="chain" id="PRO_5034020697" evidence="15">
    <location>
        <begin position="18"/>
        <end position="481"/>
    </location>
</feature>
<feature type="domain" description="EGF-like" evidence="16">
    <location>
        <begin position="311"/>
        <end position="347"/>
    </location>
</feature>
<dbReference type="PANTHER" id="PTHR14789:SF8">
    <property type="entry name" value="C-TYPE LECTIN DOMAIN FAMILY 14 MEMBER A PRECURSOR-RELATED"/>
    <property type="match status" value="1"/>
</dbReference>
<keyword evidence="19" id="KW-1185">Reference proteome</keyword>
<comment type="subcellular location">
    <subcellularLocation>
        <location evidence="1">Membrane</location>
        <topology evidence="1">Single-pass type I membrane protein</topology>
    </subcellularLocation>
</comment>
<dbReference type="PRINTS" id="PR00907">
    <property type="entry name" value="THRMBOMODULN"/>
</dbReference>
<reference evidence="18" key="2">
    <citation type="submission" date="2025-09" db="UniProtKB">
        <authorList>
            <consortium name="Ensembl"/>
        </authorList>
    </citation>
    <scope>IDENTIFICATION</scope>
</reference>
<dbReference type="Ensembl" id="ENSNMLT00000031455.1">
    <property type="protein sequence ID" value="ENSNMLP00000028166.1"/>
    <property type="gene ID" value="ENSNMLG00000017931.1"/>
</dbReference>
<sequence length="481" mass="53544">MSVMLLIFMLMLAFSRAEHQTLCTSNACFTLHLDAVSFDQAHRTCEDNGGNLMTITNRQEEDTLRTLLSQTPEQEKPLKIRIGLKRLRGTCVISHAPLRGFQWVSGAKDSQYSNWGREPQSTCHERCVGVTYHPTARNHMKWTDVSCIKPVPYVCKFYFQGMCSALTLLGRGKITYTAPFSKESQNYQMKSLPVGTFADVTCSDREPLYSLCAKTHGDLYAWSNPGPFCQTHRSCVTENGGCEHVCDVVGDEVMCSCNDGYELNEDGLSCGLKNVCFEDTCQYQCVMGETGFTCLCPQGLELASDQRTCSDVDECLLQEVCGGHVCVNSEGSYACHCKEGFEMADGECRDLDECVSSTCEHTCLNNIGSFSCQCYGGFELSENGRSCEDIDECLVDSCKFECVNTRGSFLCACPIGFQLDRNGECFPNVAPQCPRLSLHRSRRPFWKSRKTLRSLSDHNLRPRFDHPAGGSGGDNAWNLDI</sequence>
<dbReference type="Gene3D" id="3.10.100.10">
    <property type="entry name" value="Mannose-Binding Protein A, subunit A"/>
    <property type="match status" value="1"/>
</dbReference>
<evidence type="ECO:0000256" key="2">
    <source>
        <dbReference type="ARBA" id="ARBA00022536"/>
    </source>
</evidence>
<dbReference type="GO" id="GO:0005509">
    <property type="term" value="F:calcium ion binding"/>
    <property type="evidence" value="ECO:0007669"/>
    <property type="project" value="InterPro"/>
</dbReference>
<evidence type="ECO:0000256" key="14">
    <source>
        <dbReference type="PROSITE-ProRule" id="PRU00076"/>
    </source>
</evidence>
<keyword evidence="9" id="KW-1133">Transmembrane helix</keyword>
<dbReference type="SMART" id="SM00034">
    <property type="entry name" value="CLECT"/>
    <property type="match status" value="1"/>
</dbReference>
<feature type="domain" description="C-type lectin" evidence="17">
    <location>
        <begin position="24"/>
        <end position="156"/>
    </location>
</feature>
<keyword evidence="10" id="KW-0472">Membrane</keyword>
<keyword evidence="7" id="KW-0430">Lectin</keyword>
<dbReference type="SMART" id="SM00181">
    <property type="entry name" value="EGF"/>
    <property type="match status" value="5"/>
</dbReference>
<evidence type="ECO:0000256" key="9">
    <source>
        <dbReference type="ARBA" id="ARBA00022989"/>
    </source>
</evidence>
<dbReference type="Gene3D" id="2.10.25.10">
    <property type="entry name" value="Laminin"/>
    <property type="match status" value="5"/>
</dbReference>
<dbReference type="AlphaFoldDB" id="A0A8C6WS95"/>